<dbReference type="InterPro" id="IPR011701">
    <property type="entry name" value="MFS"/>
</dbReference>
<dbReference type="AlphaFoldDB" id="A0A8J7KEW7"/>
<feature type="transmembrane region" description="Helical" evidence="6">
    <location>
        <begin position="285"/>
        <end position="303"/>
    </location>
</feature>
<keyword evidence="5 6" id="KW-0472">Membrane</keyword>
<evidence type="ECO:0000256" key="5">
    <source>
        <dbReference type="ARBA" id="ARBA00023136"/>
    </source>
</evidence>
<feature type="transmembrane region" description="Helical" evidence="6">
    <location>
        <begin position="20"/>
        <end position="43"/>
    </location>
</feature>
<name>A0A8J7KEW7_9ACTN</name>
<dbReference type="RefSeq" id="WP_233472482.1">
    <property type="nucleotide sequence ID" value="NZ_BONS01000003.1"/>
</dbReference>
<keyword evidence="8" id="KW-1185">Reference proteome</keyword>
<accession>A0A8J7KEW7</accession>
<keyword evidence="3 6" id="KW-0812">Transmembrane</keyword>
<evidence type="ECO:0000256" key="3">
    <source>
        <dbReference type="ARBA" id="ARBA00022692"/>
    </source>
</evidence>
<evidence type="ECO:0000256" key="1">
    <source>
        <dbReference type="ARBA" id="ARBA00004651"/>
    </source>
</evidence>
<evidence type="ECO:0000256" key="6">
    <source>
        <dbReference type="SAM" id="Phobius"/>
    </source>
</evidence>
<feature type="transmembrane region" description="Helical" evidence="6">
    <location>
        <begin position="166"/>
        <end position="193"/>
    </location>
</feature>
<dbReference type="PANTHER" id="PTHR23513">
    <property type="entry name" value="INTEGRAL MEMBRANE EFFLUX PROTEIN-RELATED"/>
    <property type="match status" value="1"/>
</dbReference>
<dbReference type="Gene3D" id="1.20.1250.20">
    <property type="entry name" value="MFS general substrate transporter like domains"/>
    <property type="match status" value="1"/>
</dbReference>
<dbReference type="CDD" id="cd06173">
    <property type="entry name" value="MFS_MefA_like"/>
    <property type="match status" value="1"/>
</dbReference>
<dbReference type="Proteomes" id="UP000622552">
    <property type="component" value="Unassembled WGS sequence"/>
</dbReference>
<feature type="transmembrane region" description="Helical" evidence="6">
    <location>
        <begin position="309"/>
        <end position="330"/>
    </location>
</feature>
<dbReference type="InterPro" id="IPR036259">
    <property type="entry name" value="MFS_trans_sf"/>
</dbReference>
<dbReference type="EMBL" id="JADOUF010000001">
    <property type="protein sequence ID" value="MBG6135465.1"/>
    <property type="molecule type" value="Genomic_DNA"/>
</dbReference>
<comment type="caution">
    <text evidence="7">The sequence shown here is derived from an EMBL/GenBank/DDBJ whole genome shotgun (WGS) entry which is preliminary data.</text>
</comment>
<dbReference type="GO" id="GO:0005886">
    <property type="term" value="C:plasma membrane"/>
    <property type="evidence" value="ECO:0007669"/>
    <property type="project" value="UniProtKB-SubCell"/>
</dbReference>
<feature type="transmembrane region" description="Helical" evidence="6">
    <location>
        <begin position="342"/>
        <end position="365"/>
    </location>
</feature>
<organism evidence="7 8">
    <name type="scientific">Longispora fulva</name>
    <dbReference type="NCBI Taxonomy" id="619741"/>
    <lineage>
        <taxon>Bacteria</taxon>
        <taxon>Bacillati</taxon>
        <taxon>Actinomycetota</taxon>
        <taxon>Actinomycetes</taxon>
        <taxon>Micromonosporales</taxon>
        <taxon>Micromonosporaceae</taxon>
        <taxon>Longispora</taxon>
    </lineage>
</organism>
<reference evidence="7" key="1">
    <citation type="submission" date="2020-11" db="EMBL/GenBank/DDBJ databases">
        <title>Sequencing the genomes of 1000 actinobacteria strains.</title>
        <authorList>
            <person name="Klenk H.-P."/>
        </authorList>
    </citation>
    <scope>NUCLEOTIDE SEQUENCE</scope>
    <source>
        <strain evidence="7">DSM 45356</strain>
    </source>
</reference>
<keyword evidence="2" id="KW-1003">Cell membrane</keyword>
<dbReference type="SUPFAM" id="SSF103473">
    <property type="entry name" value="MFS general substrate transporter"/>
    <property type="match status" value="1"/>
</dbReference>
<evidence type="ECO:0000256" key="4">
    <source>
        <dbReference type="ARBA" id="ARBA00022989"/>
    </source>
</evidence>
<dbReference type="GO" id="GO:0022857">
    <property type="term" value="F:transmembrane transporter activity"/>
    <property type="evidence" value="ECO:0007669"/>
    <property type="project" value="InterPro"/>
</dbReference>
<proteinExistence type="predicted"/>
<feature type="transmembrane region" description="Helical" evidence="6">
    <location>
        <begin position="222"/>
        <end position="246"/>
    </location>
</feature>
<evidence type="ECO:0000313" key="8">
    <source>
        <dbReference type="Proteomes" id="UP000622552"/>
    </source>
</evidence>
<feature type="transmembrane region" description="Helical" evidence="6">
    <location>
        <begin position="377"/>
        <end position="398"/>
    </location>
</feature>
<keyword evidence="4 6" id="KW-1133">Transmembrane helix</keyword>
<evidence type="ECO:0000313" key="7">
    <source>
        <dbReference type="EMBL" id="MBG6135465.1"/>
    </source>
</evidence>
<gene>
    <name evidence="7" type="ORF">IW245_001659</name>
</gene>
<dbReference type="Pfam" id="PF07690">
    <property type="entry name" value="MFS_1"/>
    <property type="match status" value="1"/>
</dbReference>
<protein>
    <submittedName>
        <fullName evidence="7">MFS family permease</fullName>
    </submittedName>
</protein>
<feature type="transmembrane region" description="Helical" evidence="6">
    <location>
        <begin position="258"/>
        <end position="278"/>
    </location>
</feature>
<comment type="subcellular location">
    <subcellularLocation>
        <location evidence="1">Cell membrane</location>
        <topology evidence="1">Multi-pass membrane protein</topology>
    </subcellularLocation>
</comment>
<feature type="transmembrane region" description="Helical" evidence="6">
    <location>
        <begin position="55"/>
        <end position="75"/>
    </location>
</feature>
<evidence type="ECO:0000256" key="2">
    <source>
        <dbReference type="ARBA" id="ARBA00022475"/>
    </source>
</evidence>
<dbReference type="PANTHER" id="PTHR23513:SF11">
    <property type="entry name" value="STAPHYLOFERRIN A TRANSPORTER"/>
    <property type="match status" value="1"/>
</dbReference>
<sequence length="408" mass="42176">MATLAPPIGHTRLWTRNFGLYFVARSVALLGDGMLPVAVALAVRGAGYGASGVGYVLAAWMTPLVLLILFGGVFADRFTPRRMMIGADVVRVGTQAVVAAALLSGRPSLGLMIAMSALAGAATAMFEPGVKSMVPRVSEDAQRANATLRVADAVAQLAGPALSATLIAAVGAGMVYVVNAGTFAVSAVCLLALRLAPAPPPEQAVGMLRNLREGWREFRSRTWMWTTIVIFMARGMLVFAPVYPLGSGLVTDRLGEQAYGWVLSALGGGTILGGLIAMRYRPRRPLAAGSVALFGFALIPLSYAVHAPLAGLIALHVLGGAAWAFWSVVWSTSVQTQVPPDVLNRVIAYEVAGSVGCIPIGQALAGPVAGLVGAEAVLGFGAVVGVACCVAQLAVPAIRNLRRVADQP</sequence>